<evidence type="ECO:0000256" key="2">
    <source>
        <dbReference type="ARBA" id="ARBA00004401"/>
    </source>
</evidence>
<dbReference type="Gene3D" id="3.40.390.10">
    <property type="entry name" value="Collagenase (Catalytic Domain)"/>
    <property type="match status" value="1"/>
</dbReference>
<feature type="transmembrane region" description="Helical" evidence="10">
    <location>
        <begin position="57"/>
        <end position="80"/>
    </location>
</feature>
<evidence type="ECO:0008006" key="15">
    <source>
        <dbReference type="Google" id="ProtNLM"/>
    </source>
</evidence>
<comment type="subcellular location">
    <subcellularLocation>
        <location evidence="2">Cell membrane</location>
        <topology evidence="2">Single-pass type II membrane protein</topology>
    </subcellularLocation>
</comment>
<dbReference type="InterPro" id="IPR018497">
    <property type="entry name" value="Peptidase_M13_C"/>
</dbReference>
<sequence>MDNYAYQPDVGGGGNPDGPFVITRYASRTTNPNDYLVEVSSRGKVLKKPGFYRTLSVIFLTVAIILLICLIVVIVLYVALIHRKPHLCTSDECLRTASNLKYSMDLSVDPCENFYEYTCGKWGEEHPNHGWWSTFSSFTTIAERVAIASLNVLTSDEDVDGQPEALNKSREFYQSCTDQETADELGLTPIYPYLKKSNLPLIPNYITLSQEERDAYVFDWVQSETNIKRIFMMDVFIGVDVGANVYNGTENVIYVGVIFQTCPLPSPVQKKRSKNSIRRKTRSEGSSVHDTLEEEANRNVIKYILKQIAVNVTGETPDDNIIDEAASVILNVTDVVQELVLNYTDPDQEEDDNYSVSFSTLKDLTDSVSSTGRSDFWENYFQQLFAETNVTIDPTKDRLYVTQTDVAYLKSVLKYTYDTPDSHLELYMWWTTVYAMIISTSSEVAEYINKQIDKATGSSEGVVRTRSLECALLANSYMGYAVSYALADQSFPNNTKPKVERMINEMKQAFMNHVYNINWMDWETKRVTLEKCKEMISFVGYPDWLFEDGKLDEYYEDVEIRPDRFLVNMINIIISHNLKKMNSLRKIHKRDWYAEPIEVNAYNSFSDNAINVPMAILNFPMYNLGLEVLNYGSIGTILGHELTHGFDNMGRKHDKYGNTVQWWSNATIETFEKLTECFIKQYDNFTFEGLEEHVKGKATLAENLADNGGIHQAYSAYKSHSKKYGVEPTLPGFEDFTNDQLFFLAYGSIWCETISLEDLKDQIEYDEHSPNLVRVLGTLQNSEDFARAFHCPEGSYMNPRSKCKIW</sequence>
<keyword evidence="8" id="KW-0482">Metalloprotease</keyword>
<dbReference type="OrthoDB" id="6475849at2759"/>
<keyword evidence="14" id="KW-1185">Reference proteome</keyword>
<dbReference type="InterPro" id="IPR042089">
    <property type="entry name" value="Peptidase_M13_dom_2"/>
</dbReference>
<keyword evidence="10" id="KW-0472">Membrane</keyword>
<dbReference type="GO" id="GO:0016485">
    <property type="term" value="P:protein processing"/>
    <property type="evidence" value="ECO:0007669"/>
    <property type="project" value="TreeGrafter"/>
</dbReference>
<comment type="caution">
    <text evidence="13">The sequence shown here is derived from an EMBL/GenBank/DDBJ whole genome shotgun (WGS) entry which is preliminary data.</text>
</comment>
<accession>A0A9P0K4S0</accession>
<dbReference type="Gene3D" id="1.10.1380.10">
    <property type="entry name" value="Neutral endopeptidase , domain2"/>
    <property type="match status" value="1"/>
</dbReference>
<comment type="cofactor">
    <cofactor evidence="1">
        <name>Zn(2+)</name>
        <dbReference type="ChEBI" id="CHEBI:29105"/>
    </cofactor>
</comment>
<dbReference type="InterPro" id="IPR008753">
    <property type="entry name" value="Peptidase_M13_N"/>
</dbReference>
<dbReference type="PRINTS" id="PR00786">
    <property type="entry name" value="NEPRILYSIN"/>
</dbReference>
<reference evidence="13" key="1">
    <citation type="submission" date="2022-03" db="EMBL/GenBank/DDBJ databases">
        <authorList>
            <person name="Sayadi A."/>
        </authorList>
    </citation>
    <scope>NUCLEOTIDE SEQUENCE</scope>
</reference>
<feature type="region of interest" description="Disordered" evidence="9">
    <location>
        <begin position="268"/>
        <end position="291"/>
    </location>
</feature>
<evidence type="ECO:0000256" key="10">
    <source>
        <dbReference type="SAM" id="Phobius"/>
    </source>
</evidence>
<gene>
    <name evidence="13" type="ORF">ACAOBT_LOCUS5257</name>
</gene>
<dbReference type="InterPro" id="IPR000718">
    <property type="entry name" value="Peptidase_M13"/>
</dbReference>
<keyword evidence="6" id="KW-0378">Hydrolase</keyword>
<dbReference type="Pfam" id="PF05649">
    <property type="entry name" value="Peptidase_M13_N"/>
    <property type="match status" value="1"/>
</dbReference>
<dbReference type="PROSITE" id="PS51885">
    <property type="entry name" value="NEPRILYSIN"/>
    <property type="match status" value="1"/>
</dbReference>
<evidence type="ECO:0000313" key="14">
    <source>
        <dbReference type="Proteomes" id="UP001152888"/>
    </source>
</evidence>
<name>A0A9P0K4S0_ACAOB</name>
<dbReference type="GO" id="GO:0005886">
    <property type="term" value="C:plasma membrane"/>
    <property type="evidence" value="ECO:0007669"/>
    <property type="project" value="UniProtKB-SubCell"/>
</dbReference>
<dbReference type="GO" id="GO:0004222">
    <property type="term" value="F:metalloendopeptidase activity"/>
    <property type="evidence" value="ECO:0007669"/>
    <property type="project" value="InterPro"/>
</dbReference>
<comment type="similarity">
    <text evidence="3">Belongs to the peptidase M13 family.</text>
</comment>
<dbReference type="EMBL" id="CAKOFQ010006708">
    <property type="protein sequence ID" value="CAH1963549.1"/>
    <property type="molecule type" value="Genomic_DNA"/>
</dbReference>
<evidence type="ECO:0000256" key="7">
    <source>
        <dbReference type="ARBA" id="ARBA00022833"/>
    </source>
</evidence>
<evidence type="ECO:0000313" key="13">
    <source>
        <dbReference type="EMBL" id="CAH1963549.1"/>
    </source>
</evidence>
<protein>
    <recommendedName>
        <fullName evidence="15">Endothelin-converting enzyme 1</fullName>
    </recommendedName>
</protein>
<dbReference type="Proteomes" id="UP001152888">
    <property type="component" value="Unassembled WGS sequence"/>
</dbReference>
<dbReference type="GO" id="GO:0046872">
    <property type="term" value="F:metal ion binding"/>
    <property type="evidence" value="ECO:0007669"/>
    <property type="project" value="UniProtKB-KW"/>
</dbReference>
<dbReference type="SUPFAM" id="SSF55486">
    <property type="entry name" value="Metalloproteases ('zincins'), catalytic domain"/>
    <property type="match status" value="1"/>
</dbReference>
<dbReference type="PANTHER" id="PTHR11733:SF133">
    <property type="entry name" value="PHOSPHATE-REGULATING NEUTRAL ENDOPEPTIDASE PHEX"/>
    <property type="match status" value="1"/>
</dbReference>
<keyword evidence="10" id="KW-0812">Transmembrane</keyword>
<dbReference type="Pfam" id="PF01431">
    <property type="entry name" value="Peptidase_M13"/>
    <property type="match status" value="1"/>
</dbReference>
<evidence type="ECO:0000256" key="5">
    <source>
        <dbReference type="ARBA" id="ARBA00022723"/>
    </source>
</evidence>
<evidence type="ECO:0000256" key="3">
    <source>
        <dbReference type="ARBA" id="ARBA00007357"/>
    </source>
</evidence>
<dbReference type="InterPro" id="IPR024079">
    <property type="entry name" value="MetalloPept_cat_dom_sf"/>
</dbReference>
<evidence type="ECO:0000259" key="11">
    <source>
        <dbReference type="Pfam" id="PF01431"/>
    </source>
</evidence>
<evidence type="ECO:0000259" key="12">
    <source>
        <dbReference type="Pfam" id="PF05649"/>
    </source>
</evidence>
<evidence type="ECO:0000256" key="4">
    <source>
        <dbReference type="ARBA" id="ARBA00022670"/>
    </source>
</evidence>
<evidence type="ECO:0000256" key="9">
    <source>
        <dbReference type="SAM" id="MobiDB-lite"/>
    </source>
</evidence>
<dbReference type="CDD" id="cd08662">
    <property type="entry name" value="M13"/>
    <property type="match status" value="1"/>
</dbReference>
<feature type="domain" description="Peptidase M13 N-terminal" evidence="12">
    <location>
        <begin position="110"/>
        <end position="542"/>
    </location>
</feature>
<feature type="domain" description="Peptidase M13 C-terminal" evidence="11">
    <location>
        <begin position="600"/>
        <end position="805"/>
    </location>
</feature>
<evidence type="ECO:0000256" key="6">
    <source>
        <dbReference type="ARBA" id="ARBA00022801"/>
    </source>
</evidence>
<feature type="compositionally biased region" description="Basic residues" evidence="9">
    <location>
        <begin position="269"/>
        <end position="281"/>
    </location>
</feature>
<evidence type="ECO:0000256" key="8">
    <source>
        <dbReference type="ARBA" id="ARBA00023049"/>
    </source>
</evidence>
<dbReference type="AlphaFoldDB" id="A0A9P0K4S0"/>
<keyword evidence="10" id="KW-1133">Transmembrane helix</keyword>
<evidence type="ECO:0000256" key="1">
    <source>
        <dbReference type="ARBA" id="ARBA00001947"/>
    </source>
</evidence>
<keyword evidence="4" id="KW-0645">Protease</keyword>
<proteinExistence type="inferred from homology"/>
<keyword evidence="5" id="KW-0479">Metal-binding</keyword>
<organism evidence="13 14">
    <name type="scientific">Acanthoscelides obtectus</name>
    <name type="common">Bean weevil</name>
    <name type="synonym">Bruchus obtectus</name>
    <dbReference type="NCBI Taxonomy" id="200917"/>
    <lineage>
        <taxon>Eukaryota</taxon>
        <taxon>Metazoa</taxon>
        <taxon>Ecdysozoa</taxon>
        <taxon>Arthropoda</taxon>
        <taxon>Hexapoda</taxon>
        <taxon>Insecta</taxon>
        <taxon>Pterygota</taxon>
        <taxon>Neoptera</taxon>
        <taxon>Endopterygota</taxon>
        <taxon>Coleoptera</taxon>
        <taxon>Polyphaga</taxon>
        <taxon>Cucujiformia</taxon>
        <taxon>Chrysomeloidea</taxon>
        <taxon>Chrysomelidae</taxon>
        <taxon>Bruchinae</taxon>
        <taxon>Bruchini</taxon>
        <taxon>Acanthoscelides</taxon>
    </lineage>
</organism>
<keyword evidence="7" id="KW-0862">Zinc</keyword>
<dbReference type="PANTHER" id="PTHR11733">
    <property type="entry name" value="ZINC METALLOPROTEASE FAMILY M13 NEPRILYSIN-RELATED"/>
    <property type="match status" value="1"/>
</dbReference>